<dbReference type="SMART" id="SM00838">
    <property type="entry name" value="EFG_C"/>
    <property type="match status" value="1"/>
</dbReference>
<keyword evidence="2" id="KW-0547">Nucleotide-binding</keyword>
<dbReference type="Gene3D" id="3.30.70.870">
    <property type="entry name" value="Elongation Factor G (Translational Gtpase), domain 3"/>
    <property type="match status" value="1"/>
</dbReference>
<dbReference type="Pfam" id="PF14492">
    <property type="entry name" value="EFG_III"/>
    <property type="match status" value="1"/>
</dbReference>
<dbReference type="PRINTS" id="PR01037">
    <property type="entry name" value="TCRTETOQM"/>
</dbReference>
<dbReference type="GO" id="GO:0003924">
    <property type="term" value="F:GTPase activity"/>
    <property type="evidence" value="ECO:0007669"/>
    <property type="project" value="InterPro"/>
</dbReference>
<dbReference type="Gene3D" id="2.40.30.10">
    <property type="entry name" value="Translation factors"/>
    <property type="match status" value="1"/>
</dbReference>
<gene>
    <name evidence="7" type="ORF">SAMN05661091_1953</name>
</gene>
<evidence type="ECO:0000256" key="4">
    <source>
        <dbReference type="ARBA" id="ARBA00023134"/>
    </source>
</evidence>
<dbReference type="Gene3D" id="3.30.230.10">
    <property type="match status" value="1"/>
</dbReference>
<evidence type="ECO:0000256" key="2">
    <source>
        <dbReference type="ARBA" id="ARBA00022741"/>
    </source>
</evidence>
<dbReference type="Pfam" id="PF03764">
    <property type="entry name" value="EFG_IV"/>
    <property type="match status" value="1"/>
</dbReference>
<evidence type="ECO:0000259" key="6">
    <source>
        <dbReference type="PROSITE" id="PS51722"/>
    </source>
</evidence>
<dbReference type="SUPFAM" id="SSF54980">
    <property type="entry name" value="EF-G C-terminal domain-like"/>
    <property type="match status" value="2"/>
</dbReference>
<dbReference type="Gene3D" id="3.30.70.240">
    <property type="match status" value="1"/>
</dbReference>
<organism evidence="7 8">
    <name type="scientific">Paenibacillus uliginis N3/975</name>
    <dbReference type="NCBI Taxonomy" id="1313296"/>
    <lineage>
        <taxon>Bacteria</taxon>
        <taxon>Bacillati</taxon>
        <taxon>Bacillota</taxon>
        <taxon>Bacilli</taxon>
        <taxon>Bacillales</taxon>
        <taxon>Paenibacillaceae</taxon>
        <taxon>Paenibacillus</taxon>
    </lineage>
</organism>
<dbReference type="EMBL" id="LT840184">
    <property type="protein sequence ID" value="SMF81208.1"/>
    <property type="molecule type" value="Genomic_DNA"/>
</dbReference>
<dbReference type="GO" id="GO:0046677">
    <property type="term" value="P:response to antibiotic"/>
    <property type="evidence" value="ECO:0007669"/>
    <property type="project" value="UniProtKB-KW"/>
</dbReference>
<dbReference type="PROSITE" id="PS51722">
    <property type="entry name" value="G_TR_2"/>
    <property type="match status" value="1"/>
</dbReference>
<dbReference type="InterPro" id="IPR035647">
    <property type="entry name" value="EFG_III/V"/>
</dbReference>
<evidence type="ECO:0000313" key="8">
    <source>
        <dbReference type="Proteomes" id="UP000192940"/>
    </source>
</evidence>
<dbReference type="GO" id="GO:0032790">
    <property type="term" value="P:ribosome disassembly"/>
    <property type="evidence" value="ECO:0007669"/>
    <property type="project" value="TreeGrafter"/>
</dbReference>
<dbReference type="SUPFAM" id="SSF54211">
    <property type="entry name" value="Ribosomal protein S5 domain 2-like"/>
    <property type="match status" value="1"/>
</dbReference>
<dbReference type="PROSITE" id="PS00301">
    <property type="entry name" value="G_TR_1"/>
    <property type="match status" value="1"/>
</dbReference>
<evidence type="ECO:0000256" key="5">
    <source>
        <dbReference type="ARBA" id="ARBA00023251"/>
    </source>
</evidence>
<dbReference type="Proteomes" id="UP000192940">
    <property type="component" value="Chromosome I"/>
</dbReference>
<dbReference type="InterPro" id="IPR027417">
    <property type="entry name" value="P-loop_NTPase"/>
</dbReference>
<dbReference type="RefSeq" id="WP_208918806.1">
    <property type="nucleotide sequence ID" value="NZ_LT840184.1"/>
</dbReference>
<protein>
    <submittedName>
        <fullName evidence="7">Ribosomal protection tetracycline resistance protein</fullName>
    </submittedName>
</protein>
<dbReference type="InterPro" id="IPR035650">
    <property type="entry name" value="Tet_C"/>
</dbReference>
<dbReference type="Pfam" id="PF22042">
    <property type="entry name" value="EF-G_D2"/>
    <property type="match status" value="1"/>
</dbReference>
<dbReference type="NCBIfam" id="TIGR00231">
    <property type="entry name" value="small_GTP"/>
    <property type="match status" value="1"/>
</dbReference>
<dbReference type="PANTHER" id="PTHR43261">
    <property type="entry name" value="TRANSLATION ELONGATION FACTOR G-RELATED"/>
    <property type="match status" value="1"/>
</dbReference>
<dbReference type="InterPro" id="IPR020568">
    <property type="entry name" value="Ribosomal_Su5_D2-typ_SF"/>
</dbReference>
<dbReference type="InterPro" id="IPR041095">
    <property type="entry name" value="EFG_II"/>
</dbReference>
<dbReference type="InterPro" id="IPR005225">
    <property type="entry name" value="Small_GTP-bd"/>
</dbReference>
<dbReference type="InterPro" id="IPR005517">
    <property type="entry name" value="Transl_elong_EFG/EF2_IV"/>
</dbReference>
<keyword evidence="8" id="KW-1185">Reference proteome</keyword>
<dbReference type="InterPro" id="IPR053905">
    <property type="entry name" value="EF-G-like_DII"/>
</dbReference>
<dbReference type="PANTHER" id="PTHR43261:SF1">
    <property type="entry name" value="RIBOSOME-RELEASING FACTOR 2, MITOCHONDRIAL"/>
    <property type="match status" value="1"/>
</dbReference>
<dbReference type="InterPro" id="IPR000640">
    <property type="entry name" value="EFG_V-like"/>
</dbReference>
<dbReference type="STRING" id="1313296.SAMN05661091_1953"/>
<evidence type="ECO:0000256" key="1">
    <source>
        <dbReference type="ARBA" id="ARBA00003987"/>
    </source>
</evidence>
<dbReference type="GO" id="GO:0005525">
    <property type="term" value="F:GTP binding"/>
    <property type="evidence" value="ECO:0007669"/>
    <property type="project" value="UniProtKB-KW"/>
</dbReference>
<dbReference type="PRINTS" id="PR00315">
    <property type="entry name" value="ELONGATNFCT"/>
</dbReference>
<proteinExistence type="predicted"/>
<feature type="domain" description="Tr-type G" evidence="6">
    <location>
        <begin position="4"/>
        <end position="260"/>
    </location>
</feature>
<dbReference type="CDD" id="cd03711">
    <property type="entry name" value="Tet_C"/>
    <property type="match status" value="1"/>
</dbReference>
<dbReference type="InterPro" id="IPR000795">
    <property type="entry name" value="T_Tr_GTP-bd_dom"/>
</dbReference>
<dbReference type="Pfam" id="PF00679">
    <property type="entry name" value="EFG_C"/>
    <property type="match status" value="1"/>
</dbReference>
<dbReference type="AlphaFoldDB" id="A0A1X7H8V8"/>
<dbReference type="SUPFAM" id="SSF52540">
    <property type="entry name" value="P-loop containing nucleoside triphosphate hydrolases"/>
    <property type="match status" value="1"/>
</dbReference>
<keyword evidence="4" id="KW-0342">GTP-binding</keyword>
<dbReference type="Gene3D" id="3.40.50.300">
    <property type="entry name" value="P-loop containing nucleotide triphosphate hydrolases"/>
    <property type="match status" value="1"/>
</dbReference>
<dbReference type="GO" id="GO:0006412">
    <property type="term" value="P:translation"/>
    <property type="evidence" value="ECO:0007669"/>
    <property type="project" value="UniProtKB-KW"/>
</dbReference>
<accession>A0A1X7H8V8</accession>
<comment type="function">
    <text evidence="1">Abolishes the inhibitory effect of tetracyclin on protein synthesis by a non-covalent modification of the ribosomes.</text>
</comment>
<dbReference type="InterPro" id="IPR009000">
    <property type="entry name" value="Transl_B-barrel_sf"/>
</dbReference>
<reference evidence="7 8" key="1">
    <citation type="submission" date="2017-04" db="EMBL/GenBank/DDBJ databases">
        <authorList>
            <person name="Afonso C.L."/>
            <person name="Miller P.J."/>
            <person name="Scott M.A."/>
            <person name="Spackman E."/>
            <person name="Goraichik I."/>
            <person name="Dimitrov K.M."/>
            <person name="Suarez D.L."/>
            <person name="Swayne D.E."/>
        </authorList>
    </citation>
    <scope>NUCLEOTIDE SEQUENCE [LARGE SCALE GENOMIC DNA]</scope>
    <source>
        <strain evidence="7 8">N3/975</strain>
    </source>
</reference>
<keyword evidence="3" id="KW-0648">Protein biosynthesis</keyword>
<dbReference type="SMART" id="SM00889">
    <property type="entry name" value="EFG_IV"/>
    <property type="match status" value="1"/>
</dbReference>
<evidence type="ECO:0000313" key="7">
    <source>
        <dbReference type="EMBL" id="SMF81208.1"/>
    </source>
</evidence>
<name>A0A1X7H8V8_9BACL</name>
<dbReference type="InterPro" id="IPR031157">
    <property type="entry name" value="G_TR_CS"/>
</dbReference>
<dbReference type="InterPro" id="IPR014721">
    <property type="entry name" value="Ribsml_uS5_D2-typ_fold_subgr"/>
</dbReference>
<dbReference type="Pfam" id="PF00009">
    <property type="entry name" value="GTP_EFTU"/>
    <property type="match status" value="1"/>
</dbReference>
<dbReference type="SUPFAM" id="SSF50447">
    <property type="entry name" value="Translation proteins"/>
    <property type="match status" value="1"/>
</dbReference>
<sequence>MHKTPIRNVGIFAHVDAGKTTTTEHLLFYSGAIRKLGSVNDGTAQTDRLEVERERGISVKSASASLEWNGTRLNLIDTPGHVDFLSEVERPLRVMDGAVLIISAAEGIQSQTETVWQTLRSLGIPTLIYINKMDRTGVDTKSLMDEIRRVLSPDIFPVNSPLGEGETFHSVSSIWSDSDSSNPAVETSLHYATELAAGLDEDLLDRYVENGTLPKEDIRNKLKEYTLIGQSFPVCFGASQRGIGIRELLDHITEYLPEAGGNEGAELSGVVYKIERDSNMGRTAYVRLYNGILKNRDSLFNSTRNITEKITQIRKMDSGGKLVDTGQAAAGDIAAVYGLVQTRIGDILGNTEGVPASPEMAVPLLTVQVRSKEVSRYQELAEALQELTDEDPLLDFQWMPVERELHLKVMGTIQLEILENILLNRYHLEVVFDPPSVIYKETLASAAQGFVAYTMPKPCWAVLRFDMEPLPRGSGLEYSSIVRNENLLQSYQNEVARRVPEALRQGLFGWEVTDLKITLVEGEHHVWHTHPLDFVIATPMAVMNGLAASGTILLEPMLRFRLTVPEENGGRMLSDLVQMRATFDSPVISGGRCIVEGLVPAAESLDFPIQVRSLTGGRGVWTTSFAGYEQCPPGSNVTRERRGVNPLDQSHFILSMRNALSNV</sequence>
<keyword evidence="5" id="KW-0046">Antibiotic resistance</keyword>
<evidence type="ECO:0000256" key="3">
    <source>
        <dbReference type="ARBA" id="ARBA00022917"/>
    </source>
</evidence>